<evidence type="ECO:0000256" key="1">
    <source>
        <dbReference type="ARBA" id="ARBA00006594"/>
    </source>
</evidence>
<evidence type="ECO:0000259" key="7">
    <source>
        <dbReference type="Pfam" id="PF01555"/>
    </source>
</evidence>
<protein>
    <recommendedName>
        <fullName evidence="2">site-specific DNA-methyltransferase (adenine-specific)</fullName>
        <ecNumber evidence="2">2.1.1.72</ecNumber>
    </recommendedName>
</protein>
<dbReference type="EMBL" id="JACIDX010000011">
    <property type="protein sequence ID" value="MBB3955945.1"/>
    <property type="molecule type" value="Genomic_DNA"/>
</dbReference>
<reference evidence="8 9" key="1">
    <citation type="submission" date="2020-08" db="EMBL/GenBank/DDBJ databases">
        <title>Genomic Encyclopedia of Type Strains, Phase IV (KMG-IV): sequencing the most valuable type-strain genomes for metagenomic binning, comparative biology and taxonomic classification.</title>
        <authorList>
            <person name="Goeker M."/>
        </authorList>
    </citation>
    <scope>NUCLEOTIDE SEQUENCE [LARGE SCALE GENOMIC DNA]</scope>
    <source>
        <strain evidence="8 9">DSM 27057</strain>
    </source>
</reference>
<comment type="caution">
    <text evidence="8">The sequence shown here is derived from an EMBL/GenBank/DDBJ whole genome shotgun (WGS) entry which is preliminary data.</text>
</comment>
<dbReference type="GO" id="GO:0005737">
    <property type="term" value="C:cytoplasm"/>
    <property type="evidence" value="ECO:0007669"/>
    <property type="project" value="TreeGrafter"/>
</dbReference>
<dbReference type="InterPro" id="IPR002052">
    <property type="entry name" value="DNA_methylase_N6_adenine_CS"/>
</dbReference>
<dbReference type="PANTHER" id="PTHR13370">
    <property type="entry name" value="RNA METHYLASE-RELATED"/>
    <property type="match status" value="1"/>
</dbReference>
<keyword evidence="5" id="KW-0949">S-adenosyl-L-methionine</keyword>
<dbReference type="SUPFAM" id="SSF53335">
    <property type="entry name" value="S-adenosyl-L-methionine-dependent methyltransferases"/>
    <property type="match status" value="1"/>
</dbReference>
<dbReference type="PANTHER" id="PTHR13370:SF24">
    <property type="entry name" value="TYPE III RESTRICTION-MODIFICATION ENZYME STYLTI MOD SUBUNIT"/>
    <property type="match status" value="1"/>
</dbReference>
<evidence type="ECO:0000256" key="3">
    <source>
        <dbReference type="ARBA" id="ARBA00022603"/>
    </source>
</evidence>
<dbReference type="GO" id="GO:0032259">
    <property type="term" value="P:methylation"/>
    <property type="evidence" value="ECO:0007669"/>
    <property type="project" value="UniProtKB-KW"/>
</dbReference>
<sequence length="446" mass="50357">MATGITGREQLSEDAITAHVPHRDPHPLPSGLSEPFLDYDNRITKAEALEAIPIVFAARQKQAWNDVQLKPNSFALCDNLAGLSALARSDHKARLIYLDPPYNTGMGFQSRSLQHAYDDNRSTAGYVEFMRRRLILMRECLADDGSIYIHIGHQMLGHLKVVMDDVFGPRNFRNIISRRKCSSKNFTSNSYANIHDYLLFYTKSDDYLWNQPGQKPSDDWINKEYTKVDARGRYKLVPVHAPGTRNGETGRPWKGMNPPPGKHWQYAPSKLDELDADGQIYWSKTGNPRRKVYLGDDKLVPYTDQWDCFRDAHHQSIGITGYPTEKNIDMLRMIVGASSNPGDLVVDPFCGSGTTLAAADDLGRRFIGMDESFTAASATLNRLRFGVKPMGDYVDRPKVDQSFDLFQDLPVATQSPQQATERDFEFLVDRELLASFGEQINDLADL</sequence>
<accession>A0A7W6G797</accession>
<dbReference type="Proteomes" id="UP000548867">
    <property type="component" value="Unassembled WGS sequence"/>
</dbReference>
<dbReference type="EC" id="2.1.1.72" evidence="2"/>
<keyword evidence="9" id="KW-1185">Reference proteome</keyword>
<dbReference type="GO" id="GO:0003677">
    <property type="term" value="F:DNA binding"/>
    <property type="evidence" value="ECO:0007669"/>
    <property type="project" value="InterPro"/>
</dbReference>
<evidence type="ECO:0000256" key="5">
    <source>
        <dbReference type="ARBA" id="ARBA00022691"/>
    </source>
</evidence>
<dbReference type="GO" id="GO:0009007">
    <property type="term" value="F:site-specific DNA-methyltransferase (adenine-specific) activity"/>
    <property type="evidence" value="ECO:0007669"/>
    <property type="project" value="UniProtKB-EC"/>
</dbReference>
<dbReference type="Pfam" id="PF01555">
    <property type="entry name" value="N6_N4_Mtase"/>
    <property type="match status" value="1"/>
</dbReference>
<evidence type="ECO:0000313" key="8">
    <source>
        <dbReference type="EMBL" id="MBB3955945.1"/>
    </source>
</evidence>
<evidence type="ECO:0000256" key="4">
    <source>
        <dbReference type="ARBA" id="ARBA00022679"/>
    </source>
</evidence>
<evidence type="ECO:0000313" key="9">
    <source>
        <dbReference type="Proteomes" id="UP000548867"/>
    </source>
</evidence>
<comment type="catalytic activity">
    <reaction evidence="6">
        <text>a 2'-deoxyadenosine in DNA + S-adenosyl-L-methionine = an N(6)-methyl-2'-deoxyadenosine in DNA + S-adenosyl-L-homocysteine + H(+)</text>
        <dbReference type="Rhea" id="RHEA:15197"/>
        <dbReference type="Rhea" id="RHEA-COMP:12418"/>
        <dbReference type="Rhea" id="RHEA-COMP:12419"/>
        <dbReference type="ChEBI" id="CHEBI:15378"/>
        <dbReference type="ChEBI" id="CHEBI:57856"/>
        <dbReference type="ChEBI" id="CHEBI:59789"/>
        <dbReference type="ChEBI" id="CHEBI:90615"/>
        <dbReference type="ChEBI" id="CHEBI:90616"/>
        <dbReference type="EC" id="2.1.1.72"/>
    </reaction>
</comment>
<proteinExistence type="inferred from homology"/>
<dbReference type="InterPro" id="IPR029063">
    <property type="entry name" value="SAM-dependent_MTases_sf"/>
</dbReference>
<dbReference type="GO" id="GO:0008170">
    <property type="term" value="F:N-methyltransferase activity"/>
    <property type="evidence" value="ECO:0007669"/>
    <property type="project" value="InterPro"/>
</dbReference>
<name>A0A7W6G797_9SPHN</name>
<feature type="domain" description="DNA methylase N-4/N-6" evidence="7">
    <location>
        <begin position="94"/>
        <end position="371"/>
    </location>
</feature>
<organism evidence="8 9">
    <name type="scientific">Novosphingobium sediminicola</name>
    <dbReference type="NCBI Taxonomy" id="563162"/>
    <lineage>
        <taxon>Bacteria</taxon>
        <taxon>Pseudomonadati</taxon>
        <taxon>Pseudomonadota</taxon>
        <taxon>Alphaproteobacteria</taxon>
        <taxon>Sphingomonadales</taxon>
        <taxon>Sphingomonadaceae</taxon>
        <taxon>Novosphingobium</taxon>
    </lineage>
</organism>
<dbReference type="InterPro" id="IPR002295">
    <property type="entry name" value="N4/N6-MTase_EcoPI_Mod-like"/>
</dbReference>
<keyword evidence="4 8" id="KW-0808">Transferase</keyword>
<dbReference type="RefSeq" id="WP_183626712.1">
    <property type="nucleotide sequence ID" value="NZ_JACIDX010000011.1"/>
</dbReference>
<dbReference type="PRINTS" id="PR00506">
    <property type="entry name" value="D21N6MTFRASE"/>
</dbReference>
<dbReference type="Gene3D" id="3.40.50.150">
    <property type="entry name" value="Vaccinia Virus protein VP39"/>
    <property type="match status" value="1"/>
</dbReference>
<gene>
    <name evidence="8" type="ORF">GGR38_002902</name>
</gene>
<evidence type="ECO:0000256" key="2">
    <source>
        <dbReference type="ARBA" id="ARBA00011900"/>
    </source>
</evidence>
<keyword evidence="3 8" id="KW-0489">Methyltransferase</keyword>
<dbReference type="PROSITE" id="PS00092">
    <property type="entry name" value="N6_MTASE"/>
    <property type="match status" value="1"/>
</dbReference>
<dbReference type="InterPro" id="IPR002941">
    <property type="entry name" value="DNA_methylase_N4/N6"/>
</dbReference>
<dbReference type="AlphaFoldDB" id="A0A7W6G797"/>
<evidence type="ECO:0000256" key="6">
    <source>
        <dbReference type="ARBA" id="ARBA00047942"/>
    </source>
</evidence>
<comment type="similarity">
    <text evidence="1">Belongs to the N(4)/N(6)-methyltransferase family.</text>
</comment>